<reference evidence="2 3" key="1">
    <citation type="submission" date="2019-03" db="EMBL/GenBank/DDBJ databases">
        <title>Genomic Encyclopedia of Type Strains, Phase III (KMG-III): the genomes of soil and plant-associated and newly described type strains.</title>
        <authorList>
            <person name="Whitman W."/>
        </authorList>
    </citation>
    <scope>NUCLEOTIDE SEQUENCE [LARGE SCALE GENOMIC DNA]</scope>
    <source>
        <strain evidence="2 3">CECT 5797</strain>
    </source>
</reference>
<gene>
    <name evidence="2" type="ORF">DFP85_111110</name>
</gene>
<evidence type="ECO:0000313" key="2">
    <source>
        <dbReference type="EMBL" id="TDR52786.1"/>
    </source>
</evidence>
<evidence type="ECO:0000313" key="3">
    <source>
        <dbReference type="Proteomes" id="UP000295212"/>
    </source>
</evidence>
<protein>
    <submittedName>
        <fullName evidence="2">Uncharacterized protein DUF4297</fullName>
    </submittedName>
</protein>
<accession>A0A4V6PYM2</accession>
<feature type="domain" description="CD-NTase associated protein 4-like DNA endonuclease" evidence="1">
    <location>
        <begin position="12"/>
        <end position="234"/>
    </location>
</feature>
<dbReference type="Proteomes" id="UP000295212">
    <property type="component" value="Unassembled WGS sequence"/>
</dbReference>
<name>A0A4V6PYM2_9GAMM</name>
<dbReference type="Pfam" id="PF14130">
    <property type="entry name" value="Cap4_nuclease"/>
    <property type="match status" value="1"/>
</dbReference>
<dbReference type="EMBL" id="SNZJ01000011">
    <property type="protein sequence ID" value="TDR52786.1"/>
    <property type="molecule type" value="Genomic_DNA"/>
</dbReference>
<dbReference type="InterPro" id="IPR025382">
    <property type="entry name" value="Cap4-like_endonuclease_dom"/>
</dbReference>
<sequence>MLHTKEPREQNGRDSFSRYRAQVRSAAMASLAILEGGSIDRVYCDLHDDFVVRRKDENGFSYVFYQVKTKSKQNHNWSLGEVFGLNSKVKNQSKQSPTKIKDSFVGKLLLHTVVFDKHCNSVVFQTNINNSDDVDALLIDVESGVFEDKFCQALIEKFNECYEDVINGKLTENKIKENLNKLKFEADVQYLKEGNNNFRPLVGEKIYEYSEVDLGRLELEEIILKLLDLIERKSSSIIKEITPESIEEYAGVSIDDLLSVLSISKDAYYNLLDGGDSKAVKSASIIQRTLQSAGSGMQEIEYCTRCKTNWDLWFRKNRHVISELDLNAITQSVKKLFSDVVSPGNQVLIASLKGPIEEAVNDLESKKLLYDLNEDLLLGAFFSELVKVKS</sequence>
<dbReference type="GO" id="GO:0004518">
    <property type="term" value="F:nuclease activity"/>
    <property type="evidence" value="ECO:0007669"/>
    <property type="project" value="InterPro"/>
</dbReference>
<dbReference type="AlphaFoldDB" id="A0A4V6PYM2"/>
<organism evidence="2 3">
    <name type="scientific">Halomonas ventosae</name>
    <dbReference type="NCBI Taxonomy" id="229007"/>
    <lineage>
        <taxon>Bacteria</taxon>
        <taxon>Pseudomonadati</taxon>
        <taxon>Pseudomonadota</taxon>
        <taxon>Gammaproteobacteria</taxon>
        <taxon>Oceanospirillales</taxon>
        <taxon>Halomonadaceae</taxon>
        <taxon>Halomonas</taxon>
    </lineage>
</organism>
<dbReference type="RefSeq" id="WP_133636354.1">
    <property type="nucleotide sequence ID" value="NZ_SNZJ01000011.1"/>
</dbReference>
<proteinExistence type="predicted"/>
<dbReference type="OrthoDB" id="6637739at2"/>
<comment type="caution">
    <text evidence="2">The sequence shown here is derived from an EMBL/GenBank/DDBJ whole genome shotgun (WGS) entry which is preliminary data.</text>
</comment>
<evidence type="ECO:0000259" key="1">
    <source>
        <dbReference type="Pfam" id="PF14130"/>
    </source>
</evidence>